<organism evidence="1">
    <name type="scientific">marine sediment metagenome</name>
    <dbReference type="NCBI Taxonomy" id="412755"/>
    <lineage>
        <taxon>unclassified sequences</taxon>
        <taxon>metagenomes</taxon>
        <taxon>ecological metagenomes</taxon>
    </lineage>
</organism>
<protein>
    <submittedName>
        <fullName evidence="1">Uncharacterized protein</fullName>
    </submittedName>
</protein>
<reference evidence="1" key="1">
    <citation type="journal article" date="2014" name="Front. Microbiol.">
        <title>High frequency of phylogenetically diverse reductive dehalogenase-homologous genes in deep subseafloor sedimentary metagenomes.</title>
        <authorList>
            <person name="Kawai M."/>
            <person name="Futagami T."/>
            <person name="Toyoda A."/>
            <person name="Takaki Y."/>
            <person name="Nishi S."/>
            <person name="Hori S."/>
            <person name="Arai W."/>
            <person name="Tsubouchi T."/>
            <person name="Morono Y."/>
            <person name="Uchiyama I."/>
            <person name="Ito T."/>
            <person name="Fujiyama A."/>
            <person name="Inagaki F."/>
            <person name="Takami H."/>
        </authorList>
    </citation>
    <scope>NUCLEOTIDE SEQUENCE</scope>
    <source>
        <strain evidence="1">Expedition CK06-06</strain>
    </source>
</reference>
<name>X1PEJ1_9ZZZZ</name>
<sequence length="35" mass="3901">MADSKARGKYLDTLITLALGKKETKRGMSPGDRKY</sequence>
<comment type="caution">
    <text evidence="1">The sequence shown here is derived from an EMBL/GenBank/DDBJ whole genome shotgun (WGS) entry which is preliminary data.</text>
</comment>
<proteinExistence type="predicted"/>
<accession>X1PEJ1</accession>
<feature type="non-terminal residue" evidence="1">
    <location>
        <position position="35"/>
    </location>
</feature>
<dbReference type="EMBL" id="BARV01015313">
    <property type="protein sequence ID" value="GAI29329.1"/>
    <property type="molecule type" value="Genomic_DNA"/>
</dbReference>
<evidence type="ECO:0000313" key="1">
    <source>
        <dbReference type="EMBL" id="GAI29329.1"/>
    </source>
</evidence>
<dbReference type="AlphaFoldDB" id="X1PEJ1"/>
<gene>
    <name evidence="1" type="ORF">S06H3_26486</name>
</gene>